<evidence type="ECO:0000256" key="4">
    <source>
        <dbReference type="ARBA" id="ARBA00022825"/>
    </source>
</evidence>
<evidence type="ECO:0000256" key="1">
    <source>
        <dbReference type="ARBA" id="ARBA00011073"/>
    </source>
</evidence>
<keyword evidence="2" id="KW-0645">Protease</keyword>
<dbReference type="PROSITE" id="PS51892">
    <property type="entry name" value="SUBTILASE"/>
    <property type="match status" value="1"/>
</dbReference>
<dbReference type="SUPFAM" id="SSF52743">
    <property type="entry name" value="Subtilisin-like"/>
    <property type="match status" value="1"/>
</dbReference>
<evidence type="ECO:0000256" key="5">
    <source>
        <dbReference type="PROSITE-ProRule" id="PRU01240"/>
    </source>
</evidence>
<dbReference type="InterPro" id="IPR015500">
    <property type="entry name" value="Peptidase_S8_subtilisin-rel"/>
</dbReference>
<organism evidence="7 8">
    <name type="scientific">Flavobacterium kingsejongi</name>
    <dbReference type="NCBI Taxonomy" id="1678728"/>
    <lineage>
        <taxon>Bacteria</taxon>
        <taxon>Pseudomonadati</taxon>
        <taxon>Bacteroidota</taxon>
        <taxon>Flavobacteriia</taxon>
        <taxon>Flavobacteriales</taxon>
        <taxon>Flavobacteriaceae</taxon>
        <taxon>Flavobacterium</taxon>
    </lineage>
</organism>
<protein>
    <recommendedName>
        <fullName evidence="6">Peptidase S8/S53 domain-containing protein</fullName>
    </recommendedName>
</protein>
<dbReference type="InterPro" id="IPR036852">
    <property type="entry name" value="Peptidase_S8/S53_dom_sf"/>
</dbReference>
<name>A0A2S1LKR8_9FLAO</name>
<dbReference type="Pfam" id="PF00082">
    <property type="entry name" value="Peptidase_S8"/>
    <property type="match status" value="1"/>
</dbReference>
<comment type="caution">
    <text evidence="5">Lacks conserved residue(s) required for the propagation of feature annotation.</text>
</comment>
<dbReference type="AlphaFoldDB" id="A0A2S1LKR8"/>
<dbReference type="InterPro" id="IPR000209">
    <property type="entry name" value="Peptidase_S8/S53_dom"/>
</dbReference>
<dbReference type="PANTHER" id="PTHR43399:SF4">
    <property type="entry name" value="CELL WALL-ASSOCIATED PROTEASE"/>
    <property type="match status" value="1"/>
</dbReference>
<dbReference type="OrthoDB" id="9798386at2"/>
<keyword evidence="8" id="KW-1185">Reference proteome</keyword>
<gene>
    <name evidence="7" type="ORF">FK004_03240</name>
</gene>
<evidence type="ECO:0000256" key="3">
    <source>
        <dbReference type="ARBA" id="ARBA00022801"/>
    </source>
</evidence>
<accession>A0A2S1LKR8</accession>
<evidence type="ECO:0000313" key="7">
    <source>
        <dbReference type="EMBL" id="AWG24308.1"/>
    </source>
</evidence>
<dbReference type="GO" id="GO:0004252">
    <property type="term" value="F:serine-type endopeptidase activity"/>
    <property type="evidence" value="ECO:0007669"/>
    <property type="project" value="InterPro"/>
</dbReference>
<dbReference type="EMBL" id="CP020919">
    <property type="protein sequence ID" value="AWG24308.1"/>
    <property type="molecule type" value="Genomic_DNA"/>
</dbReference>
<reference evidence="7 8" key="1">
    <citation type="submission" date="2017-04" db="EMBL/GenBank/DDBJ databases">
        <title>Complete genome sequence of Flavobacterium kingsejong AJ004.</title>
        <authorList>
            <person name="Lee P.C."/>
        </authorList>
    </citation>
    <scope>NUCLEOTIDE SEQUENCE [LARGE SCALE GENOMIC DNA]</scope>
    <source>
        <strain evidence="7 8">AJ004</strain>
    </source>
</reference>
<dbReference type="KEGG" id="fki:FK004_03240"/>
<dbReference type="PANTHER" id="PTHR43399">
    <property type="entry name" value="SUBTILISIN-RELATED"/>
    <property type="match status" value="1"/>
</dbReference>
<dbReference type="InterPro" id="IPR023828">
    <property type="entry name" value="Peptidase_S8_Ser-AS"/>
</dbReference>
<dbReference type="Proteomes" id="UP000244677">
    <property type="component" value="Chromosome"/>
</dbReference>
<evidence type="ECO:0000259" key="6">
    <source>
        <dbReference type="Pfam" id="PF00082"/>
    </source>
</evidence>
<dbReference type="PROSITE" id="PS00138">
    <property type="entry name" value="SUBTILASE_SER"/>
    <property type="match status" value="1"/>
</dbReference>
<sequence>MSETYLLLTDCLRYGLTNEWIVNYKYDVDEKINKCINIDYNDRIITGDNPENIDDIGYGNNVLTANLNILKHATKVSGVLAAQRSNKIGIKGISDDIAIMPLSIAGFGNENDKDIALAIRYAVDNGAKVINMSFGKELSLNEVWVLDAIKYAAQKNVLIVSGSGNGSKNINLDSPFYPNDSDYTTIEVSDNFLKVGSISYNLNEKLISSFSNYSKEHVDLFAPGENIYTTLPGDEYDYVEGTSFSTPIVSGIAALIWSYYPNLSASEVKHILMDSGLSIPINVQVPGATEGTLKPFSELSKSGKVVNAYNALLMAKEVAKKKKKKR</sequence>
<dbReference type="Gene3D" id="3.40.50.200">
    <property type="entry name" value="Peptidase S8/S53 domain"/>
    <property type="match status" value="1"/>
</dbReference>
<evidence type="ECO:0000256" key="2">
    <source>
        <dbReference type="ARBA" id="ARBA00022670"/>
    </source>
</evidence>
<evidence type="ECO:0000313" key="8">
    <source>
        <dbReference type="Proteomes" id="UP000244677"/>
    </source>
</evidence>
<dbReference type="InterPro" id="IPR051048">
    <property type="entry name" value="Peptidase_S8/S53_subtilisin"/>
</dbReference>
<dbReference type="GO" id="GO:0006508">
    <property type="term" value="P:proteolysis"/>
    <property type="evidence" value="ECO:0007669"/>
    <property type="project" value="UniProtKB-KW"/>
</dbReference>
<keyword evidence="4" id="KW-0720">Serine protease</keyword>
<proteinExistence type="inferred from homology"/>
<feature type="domain" description="Peptidase S8/S53" evidence="6">
    <location>
        <begin position="66"/>
        <end position="275"/>
    </location>
</feature>
<comment type="similarity">
    <text evidence="1 5">Belongs to the peptidase S8 family.</text>
</comment>
<keyword evidence="3" id="KW-0378">Hydrolase</keyword>
<dbReference type="PRINTS" id="PR00723">
    <property type="entry name" value="SUBTILISIN"/>
</dbReference>